<reference evidence="2" key="2">
    <citation type="submission" date="2020-05" db="UniProtKB">
        <authorList>
            <consortium name="EnsemblMetazoa"/>
        </authorList>
    </citation>
    <scope>IDENTIFICATION</scope>
    <source>
        <strain evidence="2">ACHKN1017</strain>
    </source>
</reference>
<name>A0A182JU34_9DIPT</name>
<proteinExistence type="predicted"/>
<dbReference type="AlphaFoldDB" id="A0A182JU34"/>
<organism evidence="2 3">
    <name type="scientific">Anopheles christyi</name>
    <dbReference type="NCBI Taxonomy" id="43041"/>
    <lineage>
        <taxon>Eukaryota</taxon>
        <taxon>Metazoa</taxon>
        <taxon>Ecdysozoa</taxon>
        <taxon>Arthropoda</taxon>
        <taxon>Hexapoda</taxon>
        <taxon>Insecta</taxon>
        <taxon>Pterygota</taxon>
        <taxon>Neoptera</taxon>
        <taxon>Endopterygota</taxon>
        <taxon>Diptera</taxon>
        <taxon>Nematocera</taxon>
        <taxon>Culicoidea</taxon>
        <taxon>Culicidae</taxon>
        <taxon>Anophelinae</taxon>
        <taxon>Anopheles</taxon>
    </lineage>
</organism>
<evidence type="ECO:0000313" key="3">
    <source>
        <dbReference type="Proteomes" id="UP000075881"/>
    </source>
</evidence>
<dbReference type="VEuPathDB" id="VectorBase:ACHR002016"/>
<feature type="compositionally biased region" description="Basic residues" evidence="1">
    <location>
        <begin position="1"/>
        <end position="12"/>
    </location>
</feature>
<feature type="compositionally biased region" description="Low complexity" evidence="1">
    <location>
        <begin position="13"/>
        <end position="23"/>
    </location>
</feature>
<dbReference type="Proteomes" id="UP000075881">
    <property type="component" value="Unassembled WGS sequence"/>
</dbReference>
<protein>
    <submittedName>
        <fullName evidence="2">Uncharacterized protein</fullName>
    </submittedName>
</protein>
<sequence length="179" mass="19439">MWNKLFKSKSKSSKNLSNRSCSSGLEISSPNPGPSQTASNGLNLVSQYEQYGSNLGDMPEPVRMRKYSETHGPSVLDLANSTNHRDSIGVEMCGIPMRRSKLSSAFKSLSLKRSASKSRLKLVTSPPEISSVPGSDGYCEGLKTKNLNDYEILSASKRASLRPCKSVMTATAYSSLSYT</sequence>
<reference evidence="3" key="1">
    <citation type="submission" date="2013-03" db="EMBL/GenBank/DDBJ databases">
        <title>The Genome Sequence of Anopheles christyi ACHKN1017.</title>
        <authorList>
            <consortium name="The Broad Institute Genomics Platform"/>
            <person name="Neafsey D.E."/>
            <person name="Besansky N."/>
            <person name="Walker B."/>
            <person name="Young S.K."/>
            <person name="Zeng Q."/>
            <person name="Gargeya S."/>
            <person name="Fitzgerald M."/>
            <person name="Haas B."/>
            <person name="Abouelleil A."/>
            <person name="Allen A.W."/>
            <person name="Alvarado L."/>
            <person name="Arachchi H.M."/>
            <person name="Berlin A.M."/>
            <person name="Chapman S.B."/>
            <person name="Gainer-Dewar J."/>
            <person name="Goldberg J."/>
            <person name="Griggs A."/>
            <person name="Gujja S."/>
            <person name="Hansen M."/>
            <person name="Howarth C."/>
            <person name="Imamovic A."/>
            <person name="Ireland A."/>
            <person name="Larimer J."/>
            <person name="McCowan C."/>
            <person name="Murphy C."/>
            <person name="Pearson M."/>
            <person name="Poon T.W."/>
            <person name="Priest M."/>
            <person name="Roberts A."/>
            <person name="Saif S."/>
            <person name="Shea T."/>
            <person name="Sisk P."/>
            <person name="Sykes S."/>
            <person name="Wortman J."/>
            <person name="Nusbaum C."/>
            <person name="Birren B."/>
        </authorList>
    </citation>
    <scope>NUCLEOTIDE SEQUENCE [LARGE SCALE GENOMIC DNA]</scope>
    <source>
        <strain evidence="3">ACHKN1017</strain>
    </source>
</reference>
<keyword evidence="3" id="KW-1185">Reference proteome</keyword>
<evidence type="ECO:0000256" key="1">
    <source>
        <dbReference type="SAM" id="MobiDB-lite"/>
    </source>
</evidence>
<evidence type="ECO:0000313" key="2">
    <source>
        <dbReference type="EnsemblMetazoa" id="ACHR002016-PA"/>
    </source>
</evidence>
<feature type="region of interest" description="Disordered" evidence="1">
    <location>
        <begin position="1"/>
        <end position="40"/>
    </location>
</feature>
<accession>A0A182JU34</accession>
<dbReference type="EnsemblMetazoa" id="ACHR002016-RA">
    <property type="protein sequence ID" value="ACHR002016-PA"/>
    <property type="gene ID" value="ACHR002016"/>
</dbReference>
<feature type="compositionally biased region" description="Polar residues" evidence="1">
    <location>
        <begin position="25"/>
        <end position="40"/>
    </location>
</feature>